<gene>
    <name evidence="2" type="ORF">EVAR_79323_1</name>
</gene>
<feature type="compositionally biased region" description="Basic residues" evidence="1">
    <location>
        <begin position="117"/>
        <end position="135"/>
    </location>
</feature>
<feature type="compositionally biased region" description="Basic and acidic residues" evidence="1">
    <location>
        <begin position="141"/>
        <end position="160"/>
    </location>
</feature>
<dbReference type="AlphaFoldDB" id="A0A4C1THT2"/>
<dbReference type="OrthoDB" id="1293503at2759"/>
<dbReference type="EMBL" id="BGZK01000054">
    <property type="protein sequence ID" value="GBP12987.1"/>
    <property type="molecule type" value="Genomic_DNA"/>
</dbReference>
<keyword evidence="3" id="KW-1185">Reference proteome</keyword>
<feature type="region of interest" description="Disordered" evidence="1">
    <location>
        <begin position="112"/>
        <end position="173"/>
    </location>
</feature>
<protein>
    <submittedName>
        <fullName evidence="2">Uncharacterized protein</fullName>
    </submittedName>
</protein>
<organism evidence="2 3">
    <name type="scientific">Eumeta variegata</name>
    <name type="common">Bagworm moth</name>
    <name type="synonym">Eumeta japonica</name>
    <dbReference type="NCBI Taxonomy" id="151549"/>
    <lineage>
        <taxon>Eukaryota</taxon>
        <taxon>Metazoa</taxon>
        <taxon>Ecdysozoa</taxon>
        <taxon>Arthropoda</taxon>
        <taxon>Hexapoda</taxon>
        <taxon>Insecta</taxon>
        <taxon>Pterygota</taxon>
        <taxon>Neoptera</taxon>
        <taxon>Endopterygota</taxon>
        <taxon>Lepidoptera</taxon>
        <taxon>Glossata</taxon>
        <taxon>Ditrysia</taxon>
        <taxon>Tineoidea</taxon>
        <taxon>Psychidae</taxon>
        <taxon>Oiketicinae</taxon>
        <taxon>Eumeta</taxon>
    </lineage>
</organism>
<name>A0A4C1THT2_EUMVA</name>
<dbReference type="Proteomes" id="UP000299102">
    <property type="component" value="Unassembled WGS sequence"/>
</dbReference>
<evidence type="ECO:0000313" key="3">
    <source>
        <dbReference type="Proteomes" id="UP000299102"/>
    </source>
</evidence>
<comment type="caution">
    <text evidence="2">The sequence shown here is derived from an EMBL/GenBank/DDBJ whole genome shotgun (WGS) entry which is preliminary data.</text>
</comment>
<evidence type="ECO:0000313" key="2">
    <source>
        <dbReference type="EMBL" id="GBP12987.1"/>
    </source>
</evidence>
<accession>A0A4C1THT2</accession>
<sequence>MNSKSVSRQERLATHNGVLNPTLMCGSESWVWQKKNERSIEVVEMRSLRSMYYGVSRKGRCRDSDVGERCGLKEDVVTRVERGMLRRFGRLERMDESGLKKQIYRANVCDGQTLSSRPRRPSCRSQRRQASRRSHGAIPHASERLQKRKLTERANAERSGPRQRHARNPITSAGTIRCDVTRRTLTSASSRLITAVRMKSLADRVARCGVVPTHQLY</sequence>
<reference evidence="2 3" key="1">
    <citation type="journal article" date="2019" name="Commun. Biol.">
        <title>The bagworm genome reveals a unique fibroin gene that provides high tensile strength.</title>
        <authorList>
            <person name="Kono N."/>
            <person name="Nakamura H."/>
            <person name="Ohtoshi R."/>
            <person name="Tomita M."/>
            <person name="Numata K."/>
            <person name="Arakawa K."/>
        </authorList>
    </citation>
    <scope>NUCLEOTIDE SEQUENCE [LARGE SCALE GENOMIC DNA]</scope>
</reference>
<evidence type="ECO:0000256" key="1">
    <source>
        <dbReference type="SAM" id="MobiDB-lite"/>
    </source>
</evidence>
<proteinExistence type="predicted"/>